<dbReference type="PROSITE" id="PS51257">
    <property type="entry name" value="PROKAR_LIPOPROTEIN"/>
    <property type="match status" value="1"/>
</dbReference>
<proteinExistence type="predicted"/>
<sequence length="43" mass="4749">MRRWDTSDEVHCRLFKLDRAAILVWLCSGVIAGCRSTVLGGVG</sequence>
<dbReference type="AlphaFoldDB" id="A0A4R6IXN2"/>
<dbReference type="EMBL" id="SNWQ01000056">
    <property type="protein sequence ID" value="TDO27529.1"/>
    <property type="molecule type" value="Genomic_DNA"/>
</dbReference>
<comment type="caution">
    <text evidence="2">The sequence shown here is derived from an EMBL/GenBank/DDBJ whole genome shotgun (WGS) entry which is preliminary data.</text>
</comment>
<name>A0A4R6IXN2_9ACTN</name>
<organism evidence="2 3">
    <name type="scientific">Kribbella caucasensis</name>
    <dbReference type="NCBI Taxonomy" id="2512215"/>
    <lineage>
        <taxon>Bacteria</taxon>
        <taxon>Bacillati</taxon>
        <taxon>Actinomycetota</taxon>
        <taxon>Actinomycetes</taxon>
        <taxon>Propionibacteriales</taxon>
        <taxon>Kribbellaceae</taxon>
        <taxon>Kribbella</taxon>
    </lineage>
</organism>
<evidence type="ECO:0000256" key="1">
    <source>
        <dbReference type="SAM" id="Phobius"/>
    </source>
</evidence>
<evidence type="ECO:0000313" key="3">
    <source>
        <dbReference type="Proteomes" id="UP000295388"/>
    </source>
</evidence>
<feature type="non-terminal residue" evidence="2">
    <location>
        <position position="43"/>
    </location>
</feature>
<gene>
    <name evidence="2" type="ORF">EV643_15613</name>
</gene>
<reference evidence="2 3" key="1">
    <citation type="submission" date="2019-03" db="EMBL/GenBank/DDBJ databases">
        <title>Genomic Encyclopedia of Type Strains, Phase III (KMG-III): the genomes of soil and plant-associated and newly described type strains.</title>
        <authorList>
            <person name="Whitman W."/>
        </authorList>
    </citation>
    <scope>NUCLEOTIDE SEQUENCE [LARGE SCALE GENOMIC DNA]</scope>
    <source>
        <strain evidence="2 3">VKM Ac-2527</strain>
    </source>
</reference>
<keyword evidence="1" id="KW-0472">Membrane</keyword>
<keyword evidence="1" id="KW-0812">Transmembrane</keyword>
<dbReference type="Proteomes" id="UP000295388">
    <property type="component" value="Unassembled WGS sequence"/>
</dbReference>
<keyword evidence="1" id="KW-1133">Transmembrane helix</keyword>
<feature type="transmembrane region" description="Helical" evidence="1">
    <location>
        <begin position="20"/>
        <end position="42"/>
    </location>
</feature>
<evidence type="ECO:0000313" key="2">
    <source>
        <dbReference type="EMBL" id="TDO27529.1"/>
    </source>
</evidence>
<accession>A0A4R6IXN2</accession>
<protein>
    <submittedName>
        <fullName evidence="2">Uncharacterized protein</fullName>
    </submittedName>
</protein>
<keyword evidence="3" id="KW-1185">Reference proteome</keyword>